<name>A0A927MSE4_9ACTN</name>
<dbReference type="NCBIfam" id="TIGR01643">
    <property type="entry name" value="YD_repeat_2x"/>
    <property type="match status" value="1"/>
</dbReference>
<dbReference type="PANTHER" id="PTHR32305:SF17">
    <property type="entry name" value="TRNA NUCLEASE WAPA"/>
    <property type="match status" value="1"/>
</dbReference>
<gene>
    <name evidence="7" type="ORF">HEB94_001221</name>
</gene>
<feature type="region of interest" description="Disordered" evidence="5">
    <location>
        <begin position="840"/>
        <end position="869"/>
    </location>
</feature>
<feature type="compositionally biased region" description="Low complexity" evidence="5">
    <location>
        <begin position="212"/>
        <end position="227"/>
    </location>
</feature>
<keyword evidence="4" id="KW-0843">Virulence</keyword>
<dbReference type="InterPro" id="IPR003284">
    <property type="entry name" value="Sal_SpvB"/>
</dbReference>
<evidence type="ECO:0000313" key="7">
    <source>
        <dbReference type="EMBL" id="MBE1604373.1"/>
    </source>
</evidence>
<evidence type="ECO:0000256" key="2">
    <source>
        <dbReference type="ARBA" id="ARBA00022525"/>
    </source>
</evidence>
<dbReference type="Gene3D" id="2.180.10.10">
    <property type="entry name" value="RHS repeat-associated core"/>
    <property type="match status" value="2"/>
</dbReference>
<comment type="caution">
    <text evidence="7">The sequence shown here is derived from an EMBL/GenBank/DDBJ whole genome shotgun (WGS) entry which is preliminary data.</text>
</comment>
<keyword evidence="8" id="KW-1185">Reference proteome</keyword>
<feature type="region of interest" description="Disordered" evidence="5">
    <location>
        <begin position="1584"/>
        <end position="1608"/>
    </location>
</feature>
<protein>
    <submittedName>
        <fullName evidence="7">RHS repeat-associated protein</fullName>
    </submittedName>
</protein>
<feature type="region of interest" description="Disordered" evidence="5">
    <location>
        <begin position="1460"/>
        <end position="1479"/>
    </location>
</feature>
<dbReference type="InterPro" id="IPR006530">
    <property type="entry name" value="YD"/>
</dbReference>
<feature type="region of interest" description="Disordered" evidence="5">
    <location>
        <begin position="795"/>
        <end position="822"/>
    </location>
</feature>
<proteinExistence type="predicted"/>
<dbReference type="InterPro" id="IPR050708">
    <property type="entry name" value="T6SS_VgrG/RHS"/>
</dbReference>
<evidence type="ECO:0000256" key="5">
    <source>
        <dbReference type="SAM" id="MobiDB-lite"/>
    </source>
</evidence>
<dbReference type="EMBL" id="JADBEM010000001">
    <property type="protein sequence ID" value="MBE1604373.1"/>
    <property type="molecule type" value="Genomic_DNA"/>
</dbReference>
<dbReference type="Pfam" id="PF25023">
    <property type="entry name" value="TEN_YD-shell"/>
    <property type="match status" value="1"/>
</dbReference>
<dbReference type="GO" id="GO:0005576">
    <property type="term" value="C:extracellular region"/>
    <property type="evidence" value="ECO:0007669"/>
    <property type="project" value="UniProtKB-SubCell"/>
</dbReference>
<evidence type="ECO:0000256" key="4">
    <source>
        <dbReference type="ARBA" id="ARBA00023026"/>
    </source>
</evidence>
<dbReference type="InterPro" id="IPR022385">
    <property type="entry name" value="Rhs_assc_core"/>
</dbReference>
<feature type="region of interest" description="Disordered" evidence="5">
    <location>
        <begin position="212"/>
        <end position="231"/>
    </location>
</feature>
<evidence type="ECO:0000256" key="3">
    <source>
        <dbReference type="ARBA" id="ARBA00022737"/>
    </source>
</evidence>
<keyword evidence="3" id="KW-0677">Repeat</keyword>
<dbReference type="Proteomes" id="UP000638648">
    <property type="component" value="Unassembled WGS sequence"/>
</dbReference>
<keyword evidence="2" id="KW-0964">Secreted</keyword>
<evidence type="ECO:0000259" key="6">
    <source>
        <dbReference type="Pfam" id="PF25023"/>
    </source>
</evidence>
<dbReference type="RefSeq" id="WP_192748927.1">
    <property type="nucleotide sequence ID" value="NZ_BAABJL010000270.1"/>
</dbReference>
<organism evidence="7 8">
    <name type="scientific">Actinopolymorpha pittospori</name>
    <dbReference type="NCBI Taxonomy" id="648752"/>
    <lineage>
        <taxon>Bacteria</taxon>
        <taxon>Bacillati</taxon>
        <taxon>Actinomycetota</taxon>
        <taxon>Actinomycetes</taxon>
        <taxon>Propionibacteriales</taxon>
        <taxon>Actinopolymorphaceae</taxon>
        <taxon>Actinopolymorpha</taxon>
    </lineage>
</organism>
<feature type="domain" description="Teneurin-like YD-shell" evidence="6">
    <location>
        <begin position="1605"/>
        <end position="1844"/>
    </location>
</feature>
<sequence length="2154" mass="228665">MAVALVLTSLHSPFTRSAAADDPTPPADAERSVVQVPRTEVGTGSLPSAYEIGVDGKPLRQAKPASVIWPSAGTATVDVPGIGKPARVGSTVVAVTAPKASAKTEPKATSTPERVSVQAYGNDVARKLGGHGTAFRLSRADGVRATGTVQVRVDVSGFADAFGGDFETRLRLISKPGCALVTPSASACATGTPVRSHVDLRTHTLVAEISTTATPAGGPAGTPAGDEAPPDPAGPVFVVAAAPSGETGSATATKLSSSSKWSVGLQSGDFNWTLPLPKVPAISGNAPEFDLSYSSQAVDGQVAAENNQPSWVGQGWDLALPFLERRYKGCADDGGDTADLCWGGDELRLSLEGTSSSLVKDTQAGGDTWRARQDPGWKVVRHRGTDNGDNDGEYWVVSTPQGTTYTFGRGKQATTGTQTDSVYTVPVFGDDSGEPCHTSSTQDSWCVQAWRWNLDQVVDAHGNSSTYFYSPEKNRYARNGNADRSTDYTAGGSLRDIVYSQRSGSEDVQAPARLHFSTQRRCVEAADGSGTCPAYDQDHATSYPDVPMDSLCTGRCTGEEQKAPTFFTGYLLRSVTAQRSGADGGWVDVDRLDLTFSFPKPSDGTSAALWLRKVQQSGLAGSNTKSLPAVEFTGKERVNRADADPGAGAPEMRKLRMTSVVDEMGRRVDVNYGQPHACPKGDLPPAYDTNTQDCFPGWRTNGDSSGFGVWNKHLVTRVTVNDTGGGSPPQITSYRYRGTPAWHSDNDPLVPNDRESWSDWRGYGSVDVVQMSDPKYRGEKASRSLSTTRTLFFRGMNGDRRSDGSKKSVMVTDSRGTSLTDQPYLRGKERETQQFALDAKGDPSYELGGSLKNYTSARTTPKDPGEADPDADAHLVVESDSASRETVIADDGTRTSRSKSLATSYDSYGQVISVLDEARTGDDIDQRCTKTSYARDNDTVDRWMLAFPYRVRTYAGSCDKPSSLVTGKDQYYDSSDKLGSPVHKGDVTRTVSARKASGPNTVTDTITTQATYDAYGRTLTETDAKGNVARTAFEPATGRPTTVTETNPLDQAEVTTLEPDRQQPVRVKDVNSQVTINTYDPLGRLTSVRQPEQAPDAPPAQVFSYDLDPAHKRAPLVTTKQLQSGDTYVTTWAFLDSLGRDRQSQELSPASTAEHPKTIVKDTRYDDAGHVAAEPMPVVAPGKAGSALLALPADEIDETRHTYDALGRDVKSTQYGQGKPLWSTTTEYFGDRTRVTPPKGGVVTTSWTDARGREIRKQDGTGAHAATTSYIYTPADKIDSSTDPEGHRASYTYDLLGQRIGADDPDAGKSLTSYDDNGNPLAVWDAKTLAKGGDTPTLSTDYDKLDRPVNRWAGASKEGRLVSSWSYDSARITNGVGQLADMTTYDGHHRYTVSATGYDSRGRITGKRWKFPAGLISGLVKDQTYTVTYGYDAADHLKTIGYPDKVLGAPAETLTTGYDDLGNPKTLQGTTRNPLTGRDTTTTYISDTSYASDGKIAGRDYANPHHPLRRAYGYDAESQRLTHVQTLVGGPGDDEPKAKQDDTYRWDPAGNLTSLTDNALPKPVATCFSYDDLSRLAHAWTTKQTDCGDSDSTHTHDGPAGFNSSWTYTGDGNIASRRSLLQGTTKYDYTDPDHPHAVTKAGAKSFKYDTNGAMDTKVKLGLVPTTMDWDAQHQLTSVTTEHLLKTKFVYAPDGTRLARVDPTGTATLYIDGQEITLLLGVGLTAKATRFYQIADTTVAERVHGIFKWQFNDMQGSAQIAVPKGTSLVERTYYDPYGDIRPGSAPPVTDHGFLGKVKDPTTGLNALGARYYDADLGRFISTDPASDPASAQTLNPYSYGANNPIIYADPTGLWSLSGAWNSVKKGVSAAADWASEHKGLIANVAVGIGVGIAVGAVCATGVGCLVLAGAAAGAAGAAAGYGVDVAEGKQEFSWGGLASNVAVGAVTGAATAGLAKGAGALAKTGAGALARSGAGQAAKAAATTAGRAVSNTARSAATKVAASGAGKAAASATSKVAQAAKSAGRSFSRAARPAAAQTDDAAAASGASATSAASNAARPPARIFSARVLNRAGEEPGPFHNFPGSFDETIFSSGNRTVNPGYFNKPKPGLSNDSVQYRLPGSLNGRNGVYEIFTRPSLSGRTEVIMHRFFNPRGQ</sequence>
<reference evidence="7" key="1">
    <citation type="submission" date="2020-10" db="EMBL/GenBank/DDBJ databases">
        <title>Sequencing the genomes of 1000 actinobacteria strains.</title>
        <authorList>
            <person name="Klenk H.-P."/>
        </authorList>
    </citation>
    <scope>NUCLEOTIDE SEQUENCE</scope>
    <source>
        <strain evidence="7">DSM 45354</strain>
    </source>
</reference>
<dbReference type="Pfam" id="PF03534">
    <property type="entry name" value="SpvB"/>
    <property type="match status" value="1"/>
</dbReference>
<dbReference type="NCBIfam" id="TIGR03696">
    <property type="entry name" value="Rhs_assc_core"/>
    <property type="match status" value="1"/>
</dbReference>
<evidence type="ECO:0000256" key="1">
    <source>
        <dbReference type="ARBA" id="ARBA00004613"/>
    </source>
</evidence>
<dbReference type="InterPro" id="IPR056823">
    <property type="entry name" value="TEN-like_YD-shell"/>
</dbReference>
<feature type="compositionally biased region" description="Basic and acidic residues" evidence="5">
    <location>
        <begin position="797"/>
        <end position="806"/>
    </location>
</feature>
<feature type="compositionally biased region" description="Polar residues" evidence="5">
    <location>
        <begin position="1465"/>
        <end position="1474"/>
    </location>
</feature>
<comment type="subcellular location">
    <subcellularLocation>
        <location evidence="1">Secreted</location>
    </subcellularLocation>
</comment>
<evidence type="ECO:0000313" key="8">
    <source>
        <dbReference type="Proteomes" id="UP000638648"/>
    </source>
</evidence>
<feature type="compositionally biased region" description="Basic and acidic residues" evidence="5">
    <location>
        <begin position="860"/>
        <end position="869"/>
    </location>
</feature>
<dbReference type="PANTHER" id="PTHR32305">
    <property type="match status" value="1"/>
</dbReference>
<dbReference type="GO" id="GO:0005737">
    <property type="term" value="C:cytoplasm"/>
    <property type="evidence" value="ECO:0007669"/>
    <property type="project" value="InterPro"/>
</dbReference>
<accession>A0A927MSE4</accession>